<name>B3E870_TRIL1</name>
<evidence type="ECO:0000313" key="2">
    <source>
        <dbReference type="Proteomes" id="UP000002420"/>
    </source>
</evidence>
<gene>
    <name evidence="1" type="ordered locus">Glov_1386</name>
</gene>
<dbReference type="HOGENOM" id="CLU_2493469_0_0_7"/>
<dbReference type="Proteomes" id="UP000002420">
    <property type="component" value="Chromosome"/>
</dbReference>
<accession>B3E870</accession>
<dbReference type="AlphaFoldDB" id="B3E870"/>
<reference evidence="1 2" key="1">
    <citation type="submission" date="2008-05" db="EMBL/GenBank/DDBJ databases">
        <title>Complete sequence of chromosome of Geobacter lovleyi SZ.</title>
        <authorList>
            <consortium name="US DOE Joint Genome Institute"/>
            <person name="Lucas S."/>
            <person name="Copeland A."/>
            <person name="Lapidus A."/>
            <person name="Glavina del Rio T."/>
            <person name="Dalin E."/>
            <person name="Tice H."/>
            <person name="Bruce D."/>
            <person name="Goodwin L."/>
            <person name="Pitluck S."/>
            <person name="Chertkov O."/>
            <person name="Meincke L."/>
            <person name="Brettin T."/>
            <person name="Detter J.C."/>
            <person name="Han C."/>
            <person name="Tapia R."/>
            <person name="Kuske C.R."/>
            <person name="Schmutz J."/>
            <person name="Larimer F."/>
            <person name="Land M."/>
            <person name="Hauser L."/>
            <person name="Kyrpides N."/>
            <person name="Mikhailova N."/>
            <person name="Sung Y."/>
            <person name="Fletcher K.E."/>
            <person name="Ritalahti K.M."/>
            <person name="Loeffler F.E."/>
            <person name="Richardson P."/>
        </authorList>
    </citation>
    <scope>NUCLEOTIDE SEQUENCE [LARGE SCALE GENOMIC DNA]</scope>
    <source>
        <strain evidence="2">ATCC BAA-1151 / DSM 17278 / SZ</strain>
    </source>
</reference>
<proteinExistence type="predicted"/>
<protein>
    <submittedName>
        <fullName evidence="1">Uncharacterized protein</fullName>
    </submittedName>
</protein>
<dbReference type="STRING" id="398767.Glov_1386"/>
<dbReference type="EMBL" id="CP001089">
    <property type="protein sequence ID" value="ACD95107.1"/>
    <property type="molecule type" value="Genomic_DNA"/>
</dbReference>
<dbReference type="OrthoDB" id="1954133at2"/>
<organism evidence="1 2">
    <name type="scientific">Trichlorobacter lovleyi (strain ATCC BAA-1151 / DSM 17278 / SZ)</name>
    <name type="common">Geobacter lovleyi</name>
    <dbReference type="NCBI Taxonomy" id="398767"/>
    <lineage>
        <taxon>Bacteria</taxon>
        <taxon>Pseudomonadati</taxon>
        <taxon>Thermodesulfobacteriota</taxon>
        <taxon>Desulfuromonadia</taxon>
        <taxon>Geobacterales</taxon>
        <taxon>Geobacteraceae</taxon>
        <taxon>Trichlorobacter</taxon>
    </lineage>
</organism>
<evidence type="ECO:0000313" key="1">
    <source>
        <dbReference type="EMBL" id="ACD95107.1"/>
    </source>
</evidence>
<keyword evidence="2" id="KW-1185">Reference proteome</keyword>
<sequence length="86" mass="9441">MAMTDYIEERYDDTFESVYTVLSDLARRDPSATIRHIRQTLKSLYIRQGNDWTGRGAIGNAGLDASVAAHEAVLAELTVNEPGGKA</sequence>
<dbReference type="KEGG" id="glo:Glov_1386"/>
<dbReference type="RefSeq" id="WP_012469452.1">
    <property type="nucleotide sequence ID" value="NC_010814.1"/>
</dbReference>